<organism evidence="2 3">
    <name type="scientific">Vibrio harveyi</name>
    <name type="common">Beneckea harveyi</name>
    <dbReference type="NCBI Taxonomy" id="669"/>
    <lineage>
        <taxon>Bacteria</taxon>
        <taxon>Pseudomonadati</taxon>
        <taxon>Pseudomonadota</taxon>
        <taxon>Gammaproteobacteria</taxon>
        <taxon>Vibrionales</taxon>
        <taxon>Vibrionaceae</taxon>
        <taxon>Vibrio</taxon>
    </lineage>
</organism>
<proteinExistence type="predicted"/>
<accession>A0A8B3DK08</accession>
<evidence type="ECO:0000313" key="3">
    <source>
        <dbReference type="Proteomes" id="UP000253437"/>
    </source>
</evidence>
<reference evidence="2 3" key="1">
    <citation type="submission" date="2018-08" db="EMBL/GenBank/DDBJ databases">
        <title>Vibrio harveyi strains pathogenic to white snook Centropomus viridis Lockington (1877) and potential probiotic bacteria.</title>
        <authorList>
            <person name="Soto-Rodriguez S."/>
            <person name="Gomez-Gil B."/>
            <person name="Lozano-Olvera R."/>
        </authorList>
    </citation>
    <scope>NUCLEOTIDE SEQUENCE [LARGE SCALE GENOMIC DNA]</scope>
    <source>
        <strain evidence="2 3">CAIM 1508</strain>
    </source>
</reference>
<gene>
    <name evidence="2" type="ORF">DS957_003395</name>
</gene>
<evidence type="ECO:0000256" key="1">
    <source>
        <dbReference type="SAM" id="MobiDB-lite"/>
    </source>
</evidence>
<protein>
    <submittedName>
        <fullName evidence="2">Uncharacterized protein</fullName>
    </submittedName>
</protein>
<dbReference type="Proteomes" id="UP000253437">
    <property type="component" value="Unassembled WGS sequence"/>
</dbReference>
<dbReference type="AlphaFoldDB" id="A0A8B3DK08"/>
<comment type="caution">
    <text evidence="2">The sequence shown here is derived from an EMBL/GenBank/DDBJ whole genome shotgun (WGS) entry which is preliminary data.</text>
</comment>
<name>A0A8B3DK08_VIBHA</name>
<feature type="compositionally biased region" description="Basic residues" evidence="1">
    <location>
        <begin position="7"/>
        <end position="25"/>
    </location>
</feature>
<sequence>MTPAQRLRTRKLSQARKRQANCRSKRKENGLIPLQVRLSNLAHAKATAVCDQESISLTDLYQLAINNTSPDNVPKPHLEPISGDLVGSRRISPWVCVDTHDYFYKKLLPKYTKSRIAISAIVYAYCESVLLDSE</sequence>
<evidence type="ECO:0000313" key="2">
    <source>
        <dbReference type="EMBL" id="RIW17827.1"/>
    </source>
</evidence>
<dbReference type="EMBL" id="QOUW02000007">
    <property type="protein sequence ID" value="RIW17827.1"/>
    <property type="molecule type" value="Genomic_DNA"/>
</dbReference>
<feature type="region of interest" description="Disordered" evidence="1">
    <location>
        <begin position="1"/>
        <end position="25"/>
    </location>
</feature>